<gene>
    <name evidence="4" type="ORF">ACFOES_08615</name>
</gene>
<dbReference type="InterPro" id="IPR001789">
    <property type="entry name" value="Sig_transdc_resp-reg_receiver"/>
</dbReference>
<dbReference type="PANTHER" id="PTHR44591:SF3">
    <property type="entry name" value="RESPONSE REGULATORY DOMAIN-CONTAINING PROTEIN"/>
    <property type="match status" value="1"/>
</dbReference>
<dbReference type="SMART" id="SM00448">
    <property type="entry name" value="REC"/>
    <property type="match status" value="1"/>
</dbReference>
<dbReference type="SUPFAM" id="SSF52172">
    <property type="entry name" value="CheY-like"/>
    <property type="match status" value="1"/>
</dbReference>
<evidence type="ECO:0000256" key="1">
    <source>
        <dbReference type="ARBA" id="ARBA00022553"/>
    </source>
</evidence>
<dbReference type="InterPro" id="IPR011006">
    <property type="entry name" value="CheY-like_superfamily"/>
</dbReference>
<evidence type="ECO:0000259" key="3">
    <source>
        <dbReference type="PROSITE" id="PS50110"/>
    </source>
</evidence>
<sequence>MAELPKVMHVEDDMDIREIALIALETVGGLDVVQCESGAQALEMAPVEKPDLFLLDVMMPGMSGDETLLALRQMPEFADTPAIFMTAKAQQSEVDRLLEMGALDVITKPFDPMTLAEEILAIWRRGAGA</sequence>
<evidence type="ECO:0000313" key="4">
    <source>
        <dbReference type="EMBL" id="MFC2968154.1"/>
    </source>
</evidence>
<evidence type="ECO:0000313" key="5">
    <source>
        <dbReference type="Proteomes" id="UP001595443"/>
    </source>
</evidence>
<dbReference type="Pfam" id="PF00072">
    <property type="entry name" value="Response_reg"/>
    <property type="match status" value="1"/>
</dbReference>
<dbReference type="Gene3D" id="3.40.50.2300">
    <property type="match status" value="1"/>
</dbReference>
<dbReference type="PROSITE" id="PS50110">
    <property type="entry name" value="RESPONSE_REGULATORY"/>
    <property type="match status" value="1"/>
</dbReference>
<evidence type="ECO:0000256" key="2">
    <source>
        <dbReference type="PROSITE-ProRule" id="PRU00169"/>
    </source>
</evidence>
<dbReference type="InterPro" id="IPR050595">
    <property type="entry name" value="Bact_response_regulator"/>
</dbReference>
<dbReference type="RefSeq" id="WP_377832828.1">
    <property type="nucleotide sequence ID" value="NZ_JBHRSK010000004.1"/>
</dbReference>
<accession>A0ABV7AFL8</accession>
<feature type="domain" description="Response regulatory" evidence="3">
    <location>
        <begin position="6"/>
        <end position="123"/>
    </location>
</feature>
<dbReference type="PANTHER" id="PTHR44591">
    <property type="entry name" value="STRESS RESPONSE REGULATOR PROTEIN 1"/>
    <property type="match status" value="1"/>
</dbReference>
<reference evidence="5" key="1">
    <citation type="journal article" date="2019" name="Int. J. Syst. Evol. Microbiol.">
        <title>The Global Catalogue of Microorganisms (GCM) 10K type strain sequencing project: providing services to taxonomists for standard genome sequencing and annotation.</title>
        <authorList>
            <consortium name="The Broad Institute Genomics Platform"/>
            <consortium name="The Broad Institute Genome Sequencing Center for Infectious Disease"/>
            <person name="Wu L."/>
            <person name="Ma J."/>
        </authorList>
    </citation>
    <scope>NUCLEOTIDE SEQUENCE [LARGE SCALE GENOMIC DNA]</scope>
    <source>
        <strain evidence="5">KCTC 62192</strain>
    </source>
</reference>
<name>A0ABV7AFL8_9RHOB</name>
<organism evidence="4 5">
    <name type="scientific">Acidimangrovimonas pyrenivorans</name>
    <dbReference type="NCBI Taxonomy" id="2030798"/>
    <lineage>
        <taxon>Bacteria</taxon>
        <taxon>Pseudomonadati</taxon>
        <taxon>Pseudomonadota</taxon>
        <taxon>Alphaproteobacteria</taxon>
        <taxon>Rhodobacterales</taxon>
        <taxon>Paracoccaceae</taxon>
        <taxon>Acidimangrovimonas</taxon>
    </lineage>
</organism>
<keyword evidence="1 2" id="KW-0597">Phosphoprotein</keyword>
<protein>
    <submittedName>
        <fullName evidence="4">Response regulator</fullName>
    </submittedName>
</protein>
<dbReference type="Proteomes" id="UP001595443">
    <property type="component" value="Unassembled WGS sequence"/>
</dbReference>
<keyword evidence="5" id="KW-1185">Reference proteome</keyword>
<comment type="caution">
    <text evidence="4">The sequence shown here is derived from an EMBL/GenBank/DDBJ whole genome shotgun (WGS) entry which is preliminary data.</text>
</comment>
<dbReference type="EMBL" id="JBHRSK010000004">
    <property type="protein sequence ID" value="MFC2968154.1"/>
    <property type="molecule type" value="Genomic_DNA"/>
</dbReference>
<feature type="modified residue" description="4-aspartylphosphate" evidence="2">
    <location>
        <position position="56"/>
    </location>
</feature>
<proteinExistence type="predicted"/>